<proteinExistence type="predicted"/>
<evidence type="ECO:0000313" key="2">
    <source>
        <dbReference type="Proteomes" id="UP000320011"/>
    </source>
</evidence>
<dbReference type="EMBL" id="VJWX01000318">
    <property type="protein sequence ID" value="TVT36401.1"/>
    <property type="molecule type" value="Genomic_DNA"/>
</dbReference>
<organism evidence="1 2">
    <name type="scientific">Amycolatopsis rhizosphaerae</name>
    <dbReference type="NCBI Taxonomy" id="2053003"/>
    <lineage>
        <taxon>Bacteria</taxon>
        <taxon>Bacillati</taxon>
        <taxon>Actinomycetota</taxon>
        <taxon>Actinomycetes</taxon>
        <taxon>Pseudonocardiales</taxon>
        <taxon>Pseudonocardiaceae</taxon>
        <taxon>Amycolatopsis</taxon>
    </lineage>
</organism>
<protein>
    <submittedName>
        <fullName evidence="1">DUF4238 domain-containing protein</fullName>
    </submittedName>
</protein>
<dbReference type="OrthoDB" id="580988at2"/>
<reference evidence="1 2" key="2">
    <citation type="submission" date="2019-08" db="EMBL/GenBank/DDBJ databases">
        <title>Amycolatopsis acidicola sp. nov., isolated from peat swamp forest soil.</title>
        <authorList>
            <person name="Srisuk N."/>
        </authorList>
    </citation>
    <scope>NUCLEOTIDE SEQUENCE [LARGE SCALE GENOMIC DNA]</scope>
    <source>
        <strain evidence="1 2">TBRC 6029</strain>
    </source>
</reference>
<reference evidence="1 2" key="1">
    <citation type="submission" date="2019-07" db="EMBL/GenBank/DDBJ databases">
        <authorList>
            <person name="Duangmal K."/>
            <person name="Teo W.F.A."/>
        </authorList>
    </citation>
    <scope>NUCLEOTIDE SEQUENCE [LARGE SCALE GENOMIC DNA]</scope>
    <source>
        <strain evidence="1 2">TBRC 6029</strain>
    </source>
</reference>
<dbReference type="AlphaFoldDB" id="A0A558BIU0"/>
<name>A0A558BIU0_9PSEU</name>
<dbReference type="Proteomes" id="UP000320011">
    <property type="component" value="Unassembled WGS sequence"/>
</dbReference>
<dbReference type="InterPro" id="IPR025332">
    <property type="entry name" value="DUF4238"/>
</dbReference>
<sequence length="308" mass="35343">MDKIVYAMDHDDMGVPKLHHYVPQFYLRRFADPSGKLWVWDREKDRIFCTKPGSIAAETNFYFVSMLAEHGHDPLTMERQFADIERDVSAITEQWLGWIRAGEPGEIIPVSEVNREIVSLFLVTQFLRTLDRRSILADFSSSIGYPVDSEDEKRALHVDLLWDEEAVWSYADHLKACVWLFGYNASATSFITSDNPVAFRTLDHRMWLKAGVFNDGSYVTYPLSPDVVLYCYPRKGVFGDERIAKRDCEISPVIFTDELVESDNTAQVFMASRFVISNRAVSDAEREFAKTIGTDICAPQEQTLRPEK</sequence>
<comment type="caution">
    <text evidence="1">The sequence shown here is derived from an EMBL/GenBank/DDBJ whole genome shotgun (WGS) entry which is preliminary data.</text>
</comment>
<evidence type="ECO:0000313" key="1">
    <source>
        <dbReference type="EMBL" id="TVT36401.1"/>
    </source>
</evidence>
<keyword evidence="2" id="KW-1185">Reference proteome</keyword>
<gene>
    <name evidence="1" type="ORF">FNH05_25715</name>
</gene>
<accession>A0A558BIU0</accession>
<dbReference type="Pfam" id="PF14022">
    <property type="entry name" value="DUF4238"/>
    <property type="match status" value="1"/>
</dbReference>
<dbReference type="RefSeq" id="WP_144591283.1">
    <property type="nucleotide sequence ID" value="NZ_VJWX01000318.1"/>
</dbReference>